<dbReference type="PANTHER" id="PTHR42747:SF3">
    <property type="entry name" value="NITRONATE MONOOXYGENASE-RELATED"/>
    <property type="match status" value="1"/>
</dbReference>
<evidence type="ECO:0000256" key="6">
    <source>
        <dbReference type="ARBA" id="ARBA00023002"/>
    </source>
</evidence>
<keyword evidence="3" id="KW-0216">Detoxification</keyword>
<organism evidence="10 11">
    <name type="scientific">Dactylosporangium matsuzakiense</name>
    <dbReference type="NCBI Taxonomy" id="53360"/>
    <lineage>
        <taxon>Bacteria</taxon>
        <taxon>Bacillati</taxon>
        <taxon>Actinomycetota</taxon>
        <taxon>Actinomycetes</taxon>
        <taxon>Micromonosporales</taxon>
        <taxon>Micromonosporaceae</taxon>
        <taxon>Dactylosporangium</taxon>
    </lineage>
</organism>
<dbReference type="InterPro" id="IPR013785">
    <property type="entry name" value="Aldolase_TIM"/>
</dbReference>
<dbReference type="Proteomes" id="UP001143480">
    <property type="component" value="Unassembled WGS sequence"/>
</dbReference>
<reference evidence="10" key="1">
    <citation type="journal article" date="2014" name="Int. J. Syst. Evol. Microbiol.">
        <title>Complete genome sequence of Corynebacterium casei LMG S-19264T (=DSM 44701T), isolated from a smear-ripened cheese.</title>
        <authorList>
            <consortium name="US DOE Joint Genome Institute (JGI-PGF)"/>
            <person name="Walter F."/>
            <person name="Albersmeier A."/>
            <person name="Kalinowski J."/>
            <person name="Ruckert C."/>
        </authorList>
    </citation>
    <scope>NUCLEOTIDE SEQUENCE</scope>
    <source>
        <strain evidence="10">VKM Ac-1321</strain>
    </source>
</reference>
<dbReference type="InterPro" id="IPR004136">
    <property type="entry name" value="NMO"/>
</dbReference>
<evidence type="ECO:0000256" key="5">
    <source>
        <dbReference type="ARBA" id="ARBA00022643"/>
    </source>
</evidence>
<protein>
    <recommendedName>
        <fullName evidence="8">Propionate 3-nitronate monooxygenase</fullName>
    </recommendedName>
</protein>
<gene>
    <name evidence="10" type="ORF">GCM10017581_055900</name>
</gene>
<dbReference type="EMBL" id="BSFP01000038">
    <property type="protein sequence ID" value="GLL03844.1"/>
    <property type="molecule type" value="Genomic_DNA"/>
</dbReference>
<dbReference type="SUPFAM" id="SSF51412">
    <property type="entry name" value="Inosine monophosphate dehydrogenase (IMPDH)"/>
    <property type="match status" value="1"/>
</dbReference>
<evidence type="ECO:0000256" key="7">
    <source>
        <dbReference type="ARBA" id="ARBA00023033"/>
    </source>
</evidence>
<comment type="cofactor">
    <cofactor evidence="1">
        <name>FMN</name>
        <dbReference type="ChEBI" id="CHEBI:58210"/>
    </cofactor>
</comment>
<keyword evidence="7" id="KW-0503">Monooxygenase</keyword>
<keyword evidence="4" id="KW-0285">Flavoprotein</keyword>
<keyword evidence="6" id="KW-0560">Oxidoreductase</keyword>
<comment type="similarity">
    <text evidence="2">Belongs to the nitronate monooxygenase family. NMO class I subfamily.</text>
</comment>
<evidence type="ECO:0000313" key="11">
    <source>
        <dbReference type="Proteomes" id="UP001143480"/>
    </source>
</evidence>
<evidence type="ECO:0000256" key="9">
    <source>
        <dbReference type="ARBA" id="ARBA00049401"/>
    </source>
</evidence>
<comment type="catalytic activity">
    <reaction evidence="9">
        <text>3 propionate 3-nitronate + 3 O2 + H2O = 3 3-oxopropanoate + 2 nitrate + nitrite + H2O2 + 3 H(+)</text>
        <dbReference type="Rhea" id="RHEA:57332"/>
        <dbReference type="ChEBI" id="CHEBI:15377"/>
        <dbReference type="ChEBI" id="CHEBI:15378"/>
        <dbReference type="ChEBI" id="CHEBI:15379"/>
        <dbReference type="ChEBI" id="CHEBI:16240"/>
        <dbReference type="ChEBI" id="CHEBI:16301"/>
        <dbReference type="ChEBI" id="CHEBI:17632"/>
        <dbReference type="ChEBI" id="CHEBI:33190"/>
        <dbReference type="ChEBI" id="CHEBI:136067"/>
    </reaction>
</comment>
<dbReference type="PANTHER" id="PTHR42747">
    <property type="entry name" value="NITRONATE MONOOXYGENASE-RELATED"/>
    <property type="match status" value="1"/>
</dbReference>
<dbReference type="GO" id="GO:0018580">
    <property type="term" value="F:nitronate monooxygenase activity"/>
    <property type="evidence" value="ECO:0007669"/>
    <property type="project" value="InterPro"/>
</dbReference>
<name>A0A9W6KNK4_9ACTN</name>
<evidence type="ECO:0000256" key="4">
    <source>
        <dbReference type="ARBA" id="ARBA00022630"/>
    </source>
</evidence>
<dbReference type="AlphaFoldDB" id="A0A9W6KNK4"/>
<sequence length="336" mass="33695">MSALLGVSSPVLAAPMAGGPSTPSLVLAAARAGSLGFLAAGYRTAADLAAQLDQVRGAFGVNVFAPNPVPVDPEAFRRYARELQPEADAFGLDLAGAAPVENDDDWAAKIDLLLARPVPVVSFTFALPPAATVAALRRAGTVVLQTVTSTVEARAAALVGVDGLIVQSCAAGAHSGTFTPAELPADRELADVVRAVGAVVDLPLIAAGGIGTPADVTAALAAGAQHVMVGTALLRTDESGAGAVHRAALAAGAGETVLTRAFSGRPARALRNGFVDRHHASAPSGYPAVHHLTTPLRRAAAQAGDADRVNLWAGTGFRHARSGPAAAALDHLAGEA</sequence>
<evidence type="ECO:0000313" key="10">
    <source>
        <dbReference type="EMBL" id="GLL03844.1"/>
    </source>
</evidence>
<keyword evidence="5" id="KW-0288">FMN</keyword>
<dbReference type="CDD" id="cd04730">
    <property type="entry name" value="NPD_like"/>
    <property type="match status" value="1"/>
</dbReference>
<dbReference type="GO" id="GO:0009636">
    <property type="term" value="P:response to toxic substance"/>
    <property type="evidence" value="ECO:0007669"/>
    <property type="project" value="UniProtKB-KW"/>
</dbReference>
<evidence type="ECO:0000256" key="8">
    <source>
        <dbReference type="ARBA" id="ARBA00031155"/>
    </source>
</evidence>
<dbReference type="Gene3D" id="3.20.20.70">
    <property type="entry name" value="Aldolase class I"/>
    <property type="match status" value="1"/>
</dbReference>
<evidence type="ECO:0000256" key="3">
    <source>
        <dbReference type="ARBA" id="ARBA00022575"/>
    </source>
</evidence>
<dbReference type="Pfam" id="PF03060">
    <property type="entry name" value="NMO"/>
    <property type="match status" value="1"/>
</dbReference>
<evidence type="ECO:0000256" key="1">
    <source>
        <dbReference type="ARBA" id="ARBA00001917"/>
    </source>
</evidence>
<comment type="caution">
    <text evidence="10">The sequence shown here is derived from an EMBL/GenBank/DDBJ whole genome shotgun (WGS) entry which is preliminary data.</text>
</comment>
<reference evidence="10" key="2">
    <citation type="submission" date="2023-01" db="EMBL/GenBank/DDBJ databases">
        <authorList>
            <person name="Sun Q."/>
            <person name="Evtushenko L."/>
        </authorList>
    </citation>
    <scope>NUCLEOTIDE SEQUENCE</scope>
    <source>
        <strain evidence="10">VKM Ac-1321</strain>
    </source>
</reference>
<keyword evidence="11" id="KW-1185">Reference proteome</keyword>
<dbReference type="RefSeq" id="WP_261960200.1">
    <property type="nucleotide sequence ID" value="NZ_BAAAXA010000001.1"/>
</dbReference>
<accession>A0A9W6KNK4</accession>
<proteinExistence type="inferred from homology"/>
<evidence type="ECO:0000256" key="2">
    <source>
        <dbReference type="ARBA" id="ARBA00009881"/>
    </source>
</evidence>